<dbReference type="AlphaFoldDB" id="A0AAE3VCH2"/>
<sequence>MIDFYYQLRQRMVDAMQASLKQIRQVLGFGVQEFGDLIGLTRQTINNLETQKNKMSSIQYIAVCAVIDNYVKDKPELLPILSTILCSNEDESSSNVFETIENGSLLKKWFMCFPDESKIFGFSSDMTSAIANEDFNNIAENYRVFLDQTVLFEDDFSNAIQPLALALKNRGNKFIVPLKVIEAIQHQLMSPNENDVSLAKNGMKLLMGMQNEELVDIRGEKNDVNIVSTFVSVFAKFKCVNRLAIITCDAKLAKQIMGLNNDALGGFNILVLKYSKANGFQKWEQEDLCDEEIEQSIMMNDNDELKPEDSSTAGLKGWESID</sequence>
<evidence type="ECO:0000256" key="1">
    <source>
        <dbReference type="SAM" id="MobiDB-lite"/>
    </source>
</evidence>
<feature type="domain" description="HTH cro/C1-type" evidence="2">
    <location>
        <begin position="20"/>
        <end position="54"/>
    </location>
</feature>
<accession>A0AAE3VCH2</accession>
<dbReference type="Proteomes" id="UP001241537">
    <property type="component" value="Unassembled WGS sequence"/>
</dbReference>
<dbReference type="Gene3D" id="1.10.260.40">
    <property type="entry name" value="lambda repressor-like DNA-binding domains"/>
    <property type="match status" value="1"/>
</dbReference>
<dbReference type="RefSeq" id="WP_307255523.1">
    <property type="nucleotide sequence ID" value="NZ_JAUSTO010000028.1"/>
</dbReference>
<name>A0AAE3VCH2_9FIRM</name>
<proteinExistence type="predicted"/>
<dbReference type="InterPro" id="IPR010982">
    <property type="entry name" value="Lambda_DNA-bd_dom_sf"/>
</dbReference>
<keyword evidence="4" id="KW-1185">Reference proteome</keyword>
<dbReference type="PROSITE" id="PS50943">
    <property type="entry name" value="HTH_CROC1"/>
    <property type="match status" value="1"/>
</dbReference>
<dbReference type="SUPFAM" id="SSF47413">
    <property type="entry name" value="lambda repressor-like DNA-binding domains"/>
    <property type="match status" value="1"/>
</dbReference>
<gene>
    <name evidence="3" type="ORF">J2S20_002367</name>
</gene>
<organism evidence="3 4">
    <name type="scientific">Moryella indoligenes</name>
    <dbReference type="NCBI Taxonomy" id="371674"/>
    <lineage>
        <taxon>Bacteria</taxon>
        <taxon>Bacillati</taxon>
        <taxon>Bacillota</taxon>
        <taxon>Clostridia</taxon>
        <taxon>Lachnospirales</taxon>
        <taxon>Lachnospiraceae</taxon>
        <taxon>Moryella</taxon>
    </lineage>
</organism>
<keyword evidence="3" id="KW-0238">DNA-binding</keyword>
<protein>
    <submittedName>
        <fullName evidence="3">DNA-binding XRE family transcriptional regulator</fullName>
    </submittedName>
</protein>
<dbReference type="EMBL" id="JAUSTO010000028">
    <property type="protein sequence ID" value="MDQ0153645.1"/>
    <property type="molecule type" value="Genomic_DNA"/>
</dbReference>
<dbReference type="CDD" id="cd00093">
    <property type="entry name" value="HTH_XRE"/>
    <property type="match status" value="1"/>
</dbReference>
<evidence type="ECO:0000259" key="2">
    <source>
        <dbReference type="PROSITE" id="PS50943"/>
    </source>
</evidence>
<reference evidence="3" key="1">
    <citation type="submission" date="2023-07" db="EMBL/GenBank/DDBJ databases">
        <title>Genomic Encyclopedia of Type Strains, Phase IV (KMG-IV): sequencing the most valuable type-strain genomes for metagenomic binning, comparative biology and taxonomic classification.</title>
        <authorList>
            <person name="Goeker M."/>
        </authorList>
    </citation>
    <scope>NUCLEOTIDE SEQUENCE</scope>
    <source>
        <strain evidence="3">DSM 19659</strain>
    </source>
</reference>
<comment type="caution">
    <text evidence="3">The sequence shown here is derived from an EMBL/GenBank/DDBJ whole genome shotgun (WGS) entry which is preliminary data.</text>
</comment>
<evidence type="ECO:0000313" key="3">
    <source>
        <dbReference type="EMBL" id="MDQ0153645.1"/>
    </source>
</evidence>
<evidence type="ECO:0000313" key="4">
    <source>
        <dbReference type="Proteomes" id="UP001241537"/>
    </source>
</evidence>
<feature type="region of interest" description="Disordered" evidence="1">
    <location>
        <begin position="301"/>
        <end position="322"/>
    </location>
</feature>
<dbReference type="GO" id="GO:0003677">
    <property type="term" value="F:DNA binding"/>
    <property type="evidence" value="ECO:0007669"/>
    <property type="project" value="UniProtKB-KW"/>
</dbReference>
<dbReference type="InterPro" id="IPR001387">
    <property type="entry name" value="Cro/C1-type_HTH"/>
</dbReference>